<dbReference type="Proteomes" id="UP000250369">
    <property type="component" value="Unassembled WGS sequence"/>
</dbReference>
<keyword evidence="15" id="KW-1185">Reference proteome</keyword>
<comment type="subunit">
    <text evidence="3 13">Monomer.</text>
</comment>
<evidence type="ECO:0000256" key="2">
    <source>
        <dbReference type="ARBA" id="ARBA00004691"/>
    </source>
</evidence>
<comment type="subcellular location">
    <subcellularLocation>
        <location evidence="1 13">Cytoplasm</location>
    </subcellularLocation>
</comment>
<comment type="pathway">
    <text evidence="2 13">tRNA modification; tRNA-queuosine biosynthesis.</text>
</comment>
<dbReference type="GO" id="GO:0005737">
    <property type="term" value="C:cytoplasm"/>
    <property type="evidence" value="ECO:0007669"/>
    <property type="project" value="UniProtKB-SubCell"/>
</dbReference>
<evidence type="ECO:0000256" key="10">
    <source>
        <dbReference type="ARBA" id="ARBA00066503"/>
    </source>
</evidence>
<gene>
    <name evidence="13" type="primary">queA</name>
    <name evidence="14" type="ORF">DQG23_07845</name>
</gene>
<dbReference type="UniPathway" id="UPA00392"/>
<keyword evidence="6 13" id="KW-0949">S-adenosyl-L-methionine</keyword>
<evidence type="ECO:0000256" key="6">
    <source>
        <dbReference type="ARBA" id="ARBA00022691"/>
    </source>
</evidence>
<dbReference type="FunFam" id="3.40.1780.10:FF:000001">
    <property type="entry name" value="S-adenosylmethionine:tRNA ribosyltransferase-isomerase"/>
    <property type="match status" value="1"/>
</dbReference>
<organism evidence="14 15">
    <name type="scientific">Paenibacillus contaminans</name>
    <dbReference type="NCBI Taxonomy" id="450362"/>
    <lineage>
        <taxon>Bacteria</taxon>
        <taxon>Bacillati</taxon>
        <taxon>Bacillota</taxon>
        <taxon>Bacilli</taxon>
        <taxon>Bacillales</taxon>
        <taxon>Paenibacillaceae</taxon>
        <taxon>Paenibacillus</taxon>
    </lineage>
</organism>
<dbReference type="OrthoDB" id="9805933at2"/>
<evidence type="ECO:0000256" key="3">
    <source>
        <dbReference type="ARBA" id="ARBA00011245"/>
    </source>
</evidence>
<keyword evidence="7 13" id="KW-0671">Queuosine biosynthesis</keyword>
<dbReference type="Pfam" id="PF02547">
    <property type="entry name" value="Queuosine_synth"/>
    <property type="match status" value="1"/>
</dbReference>
<protein>
    <recommendedName>
        <fullName evidence="11 13">S-adenosylmethionine:tRNA ribosyltransferase-isomerase</fullName>
        <ecNumber evidence="10 13">2.4.99.17</ecNumber>
    </recommendedName>
    <alternativeName>
        <fullName evidence="12 13">Queuosine biosynthesis protein QueA</fullName>
    </alternativeName>
</protein>
<evidence type="ECO:0000256" key="9">
    <source>
        <dbReference type="ARBA" id="ARBA00061210"/>
    </source>
</evidence>
<dbReference type="Gene3D" id="2.40.10.240">
    <property type="entry name" value="QueA-like"/>
    <property type="match status" value="1"/>
</dbReference>
<dbReference type="EMBL" id="QMFB01000003">
    <property type="protein sequence ID" value="RAV21949.1"/>
    <property type="molecule type" value="Genomic_DNA"/>
</dbReference>
<dbReference type="InterPro" id="IPR042118">
    <property type="entry name" value="QueA_dom1"/>
</dbReference>
<dbReference type="EC" id="2.4.99.17" evidence="10 13"/>
<dbReference type="InterPro" id="IPR003699">
    <property type="entry name" value="QueA"/>
</dbReference>
<keyword evidence="14" id="KW-0413">Isomerase</keyword>
<dbReference type="PANTHER" id="PTHR30307">
    <property type="entry name" value="S-ADENOSYLMETHIONINE:TRNA RIBOSYLTRANSFERASE-ISOMERASE"/>
    <property type="match status" value="1"/>
</dbReference>
<dbReference type="InterPro" id="IPR036100">
    <property type="entry name" value="QueA_sf"/>
</dbReference>
<comment type="caution">
    <text evidence="14">The sequence shown here is derived from an EMBL/GenBank/DDBJ whole genome shotgun (WGS) entry which is preliminary data.</text>
</comment>
<dbReference type="PANTHER" id="PTHR30307:SF0">
    <property type="entry name" value="S-ADENOSYLMETHIONINE:TRNA RIBOSYLTRANSFERASE-ISOMERASE"/>
    <property type="match status" value="1"/>
</dbReference>
<reference evidence="14 15" key="1">
    <citation type="journal article" date="2009" name="Int. J. Syst. Evol. Microbiol.">
        <title>Paenibacillus contaminans sp. nov., isolated from a contaminated laboratory plate.</title>
        <authorList>
            <person name="Chou J.H."/>
            <person name="Lee J.H."/>
            <person name="Lin M.C."/>
            <person name="Chang P.S."/>
            <person name="Arun A.B."/>
            <person name="Young C.C."/>
            <person name="Chen W.M."/>
        </authorList>
    </citation>
    <scope>NUCLEOTIDE SEQUENCE [LARGE SCALE GENOMIC DNA]</scope>
    <source>
        <strain evidence="14 15">CKOBP-6</strain>
    </source>
</reference>
<comment type="similarity">
    <text evidence="9 13">Belongs to the QueA family.</text>
</comment>
<dbReference type="SUPFAM" id="SSF111337">
    <property type="entry name" value="QueA-like"/>
    <property type="match status" value="1"/>
</dbReference>
<evidence type="ECO:0000313" key="15">
    <source>
        <dbReference type="Proteomes" id="UP000250369"/>
    </source>
</evidence>
<name>A0A329MPU6_9BACL</name>
<keyword evidence="4 13" id="KW-0963">Cytoplasm</keyword>
<keyword evidence="14" id="KW-0328">Glycosyltransferase</keyword>
<dbReference type="NCBIfam" id="NF001140">
    <property type="entry name" value="PRK00147.1"/>
    <property type="match status" value="1"/>
</dbReference>
<evidence type="ECO:0000313" key="14">
    <source>
        <dbReference type="EMBL" id="RAV21949.1"/>
    </source>
</evidence>
<evidence type="ECO:0000256" key="5">
    <source>
        <dbReference type="ARBA" id="ARBA00022679"/>
    </source>
</evidence>
<evidence type="ECO:0000256" key="8">
    <source>
        <dbReference type="ARBA" id="ARBA00052751"/>
    </source>
</evidence>
<comment type="function">
    <text evidence="13">Transfers and isomerizes the ribose moiety from AdoMet to the 7-aminomethyl group of 7-deazaguanine (preQ1-tRNA) to give epoxyqueuosine (oQ-tRNA).</text>
</comment>
<evidence type="ECO:0000256" key="12">
    <source>
        <dbReference type="ARBA" id="ARBA00076160"/>
    </source>
</evidence>
<dbReference type="GO" id="GO:0008616">
    <property type="term" value="P:tRNA queuosine(34) biosynthetic process"/>
    <property type="evidence" value="ECO:0007669"/>
    <property type="project" value="UniProtKB-UniRule"/>
</dbReference>
<comment type="catalytic activity">
    <reaction evidence="8 13">
        <text>7-aminomethyl-7-carbaguanosine(34) in tRNA + S-adenosyl-L-methionine = epoxyqueuosine(34) in tRNA + adenine + L-methionine + 2 H(+)</text>
        <dbReference type="Rhea" id="RHEA:32155"/>
        <dbReference type="Rhea" id="RHEA-COMP:10342"/>
        <dbReference type="Rhea" id="RHEA-COMP:18582"/>
        <dbReference type="ChEBI" id="CHEBI:15378"/>
        <dbReference type="ChEBI" id="CHEBI:16708"/>
        <dbReference type="ChEBI" id="CHEBI:57844"/>
        <dbReference type="ChEBI" id="CHEBI:59789"/>
        <dbReference type="ChEBI" id="CHEBI:82833"/>
        <dbReference type="ChEBI" id="CHEBI:194443"/>
        <dbReference type="EC" id="2.4.99.17"/>
    </reaction>
</comment>
<dbReference type="InterPro" id="IPR042119">
    <property type="entry name" value="QueA_dom2"/>
</dbReference>
<dbReference type="AlphaFoldDB" id="A0A329MPU6"/>
<evidence type="ECO:0000256" key="11">
    <source>
        <dbReference type="ARBA" id="ARBA00069325"/>
    </source>
</evidence>
<keyword evidence="5 13" id="KW-0808">Transferase</keyword>
<proteinExistence type="inferred from homology"/>
<evidence type="ECO:0000256" key="7">
    <source>
        <dbReference type="ARBA" id="ARBA00022785"/>
    </source>
</evidence>
<dbReference type="GO" id="GO:0051075">
    <property type="term" value="F:S-adenosylmethionine:tRNA ribosyltransferase-isomerase activity"/>
    <property type="evidence" value="ECO:0007669"/>
    <property type="project" value="UniProtKB-EC"/>
</dbReference>
<dbReference type="Gene3D" id="3.40.1780.10">
    <property type="entry name" value="QueA-like"/>
    <property type="match status" value="1"/>
</dbReference>
<evidence type="ECO:0000256" key="1">
    <source>
        <dbReference type="ARBA" id="ARBA00004496"/>
    </source>
</evidence>
<dbReference type="RefSeq" id="WP_113030260.1">
    <property type="nucleotide sequence ID" value="NZ_QMFB01000003.1"/>
</dbReference>
<sequence length="373" mass="41131">MDVELFDFELPERLIAQTPLADRLQSRLLTLDKSTGAIGHRQFSDLIQYLQAGDVLVLNDTRVIPARLFGVKSDTGSKAEILLLKALGDDRWEALVKPGKRLKKGATVSFGIRGNETIGGAGASSSASEASVNEEPLLKAFIEEEGEMGIRVLRFTYKGIFNEILDRLGQMPLPPYIKEQLPADEKERYQTVYARNEGSAAAPTAGLHFTEPYLREIAAKGVEIAYVTLHVGLGTFRPVAVERVEEHTMHEEYFHVPQETADAVNRAKSAGRRVIAIGTTSARTLETAARISEADGLRPGTLKPCDGWTGIFIYPGVKLLAVDALLTNFHLPKSTLLMLISAIAGRESVLKAYREAVEQEYRFFSFGDAMFIY</sequence>
<evidence type="ECO:0000256" key="4">
    <source>
        <dbReference type="ARBA" id="ARBA00022490"/>
    </source>
</evidence>
<dbReference type="HAMAP" id="MF_00113">
    <property type="entry name" value="QueA"/>
    <property type="match status" value="1"/>
</dbReference>
<evidence type="ECO:0000256" key="13">
    <source>
        <dbReference type="HAMAP-Rule" id="MF_00113"/>
    </source>
</evidence>
<accession>A0A329MPU6</accession>
<dbReference type="NCBIfam" id="TIGR00113">
    <property type="entry name" value="queA"/>
    <property type="match status" value="1"/>
</dbReference>